<dbReference type="AlphaFoldDB" id="K2G903"/>
<dbReference type="PANTHER" id="PTHR32024:SF1">
    <property type="entry name" value="KTR SYSTEM POTASSIUM UPTAKE PROTEIN B"/>
    <property type="match status" value="1"/>
</dbReference>
<dbReference type="GO" id="GO:0005886">
    <property type="term" value="C:plasma membrane"/>
    <property type="evidence" value="ECO:0007669"/>
    <property type="project" value="UniProtKB-SubCell"/>
</dbReference>
<gene>
    <name evidence="11" type="ORF">AAV35_011245</name>
    <name evidence="12" type="ORF">MJ3_11355</name>
</gene>
<feature type="transmembrane region" description="Helical" evidence="10">
    <location>
        <begin position="367"/>
        <end position="387"/>
    </location>
</feature>
<evidence type="ECO:0000313" key="11">
    <source>
        <dbReference type="EMBL" id="AKG05300.1"/>
    </source>
</evidence>
<organism evidence="12 13">
    <name type="scientific">Salimicrobium jeotgali</name>
    <dbReference type="NCBI Taxonomy" id="1230341"/>
    <lineage>
        <taxon>Bacteria</taxon>
        <taxon>Bacillati</taxon>
        <taxon>Bacillota</taxon>
        <taxon>Bacilli</taxon>
        <taxon>Bacillales</taxon>
        <taxon>Bacillaceae</taxon>
        <taxon>Salimicrobium</taxon>
    </lineage>
</organism>
<dbReference type="InterPro" id="IPR004772">
    <property type="entry name" value="TrkH"/>
</dbReference>
<dbReference type="STRING" id="1230341.AAV35_011245"/>
<dbReference type="RefSeq" id="WP_008591676.1">
    <property type="nucleotide sequence ID" value="NZ_AMPQ01000022.1"/>
</dbReference>
<feature type="transmembrane region" description="Helical" evidence="10">
    <location>
        <begin position="185"/>
        <end position="208"/>
    </location>
</feature>
<evidence type="ECO:0000256" key="7">
    <source>
        <dbReference type="ARBA" id="ARBA00022989"/>
    </source>
</evidence>
<comment type="subcellular location">
    <subcellularLocation>
        <location evidence="1">Cell membrane</location>
        <topology evidence="1">Multi-pass membrane protein</topology>
    </subcellularLocation>
</comment>
<dbReference type="eggNOG" id="COG0168">
    <property type="taxonomic scope" value="Bacteria"/>
</dbReference>
<evidence type="ECO:0000256" key="5">
    <source>
        <dbReference type="ARBA" id="ARBA00022692"/>
    </source>
</evidence>
<keyword evidence="8" id="KW-0406">Ion transport</keyword>
<dbReference type="NCBIfam" id="TIGR00933">
    <property type="entry name" value="2a38"/>
    <property type="match status" value="1"/>
</dbReference>
<reference evidence="12 13" key="1">
    <citation type="journal article" date="2012" name="J. Bacteriol.">
        <title>Draft Genome Sequence of Salimicrobium sp. Strain MJ3, Isolated from Myulchi-Jeot, Korean Fermented Seafood.</title>
        <authorList>
            <person name="Lee S.H."/>
            <person name="Jung J.Y."/>
            <person name="Jeon C.O."/>
        </authorList>
    </citation>
    <scope>NUCLEOTIDE SEQUENCE [LARGE SCALE GENOMIC DNA]</scope>
    <source>
        <strain evidence="12 13">MJ3</strain>
    </source>
</reference>
<keyword evidence="5 10" id="KW-0812">Transmembrane</keyword>
<accession>K2G903</accession>
<feature type="transmembrane region" description="Helical" evidence="10">
    <location>
        <begin position="220"/>
        <end position="241"/>
    </location>
</feature>
<keyword evidence="13" id="KW-1185">Reference proteome</keyword>
<dbReference type="KEGG" id="sje:AAV35_011245"/>
<keyword evidence="7 10" id="KW-1133">Transmembrane helix</keyword>
<reference evidence="14" key="2">
    <citation type="submission" date="2015-06" db="EMBL/GenBank/DDBJ databases">
        <title>Salimicrobium jeotgali MJ3, isolated from Myulchi jeot, a traditional Korean fermented seafood.</title>
        <authorList>
            <person name="Kim K.H."/>
            <person name="Jeon C.O."/>
            <person name="Jin H.M."/>
        </authorList>
    </citation>
    <scope>NUCLEOTIDE SEQUENCE [LARGE SCALE GENOMIC DNA]</scope>
    <source>
        <strain evidence="14">MJ3</strain>
    </source>
</reference>
<keyword evidence="2" id="KW-0813">Transport</keyword>
<feature type="transmembrane region" description="Helical" evidence="10">
    <location>
        <begin position="339"/>
        <end position="361"/>
    </location>
</feature>
<evidence type="ECO:0000256" key="4">
    <source>
        <dbReference type="ARBA" id="ARBA00022538"/>
    </source>
</evidence>
<evidence type="ECO:0000256" key="1">
    <source>
        <dbReference type="ARBA" id="ARBA00004651"/>
    </source>
</evidence>
<evidence type="ECO:0000256" key="6">
    <source>
        <dbReference type="ARBA" id="ARBA00022958"/>
    </source>
</evidence>
<feature type="transmembrane region" description="Helical" evidence="10">
    <location>
        <begin position="286"/>
        <end position="319"/>
    </location>
</feature>
<dbReference type="InterPro" id="IPR003445">
    <property type="entry name" value="Cat_transpt"/>
</dbReference>
<evidence type="ECO:0000256" key="2">
    <source>
        <dbReference type="ARBA" id="ARBA00022448"/>
    </source>
</evidence>
<dbReference type="EMBL" id="CP011361">
    <property type="protein sequence ID" value="AKG05300.1"/>
    <property type="molecule type" value="Genomic_DNA"/>
</dbReference>
<evidence type="ECO:0000256" key="8">
    <source>
        <dbReference type="ARBA" id="ARBA00023065"/>
    </source>
</evidence>
<dbReference type="Proteomes" id="UP000092654">
    <property type="component" value="Chromosome"/>
</dbReference>
<evidence type="ECO:0000256" key="9">
    <source>
        <dbReference type="ARBA" id="ARBA00023136"/>
    </source>
</evidence>
<evidence type="ECO:0000313" key="13">
    <source>
        <dbReference type="Proteomes" id="UP000011746"/>
    </source>
</evidence>
<reference evidence="11" key="3">
    <citation type="submission" date="2016-11" db="EMBL/GenBank/DDBJ databases">
        <title>Salimicrobium jeotgali MJ3, isolated from Myulchi jeot, a traditional Korean fermented seafood.</title>
        <authorList>
            <person name="Kim K.H."/>
            <person name="Jeon C.O."/>
            <person name="Jin H.M."/>
        </authorList>
    </citation>
    <scope>NUCLEOTIDE SEQUENCE</scope>
    <source>
        <strain evidence="11">MJ3</strain>
    </source>
</reference>
<dbReference type="EMBL" id="AMPQ01000022">
    <property type="protein sequence ID" value="EKE30862.1"/>
    <property type="molecule type" value="Genomic_DNA"/>
</dbReference>
<feature type="transmembrane region" description="Helical" evidence="10">
    <location>
        <begin position="114"/>
        <end position="142"/>
    </location>
</feature>
<dbReference type="GO" id="GO:0015379">
    <property type="term" value="F:potassium:chloride symporter activity"/>
    <property type="evidence" value="ECO:0007669"/>
    <property type="project" value="InterPro"/>
</dbReference>
<dbReference type="PANTHER" id="PTHR32024">
    <property type="entry name" value="TRK SYSTEM POTASSIUM UPTAKE PROTEIN TRKG-RELATED"/>
    <property type="match status" value="1"/>
</dbReference>
<dbReference type="OrthoDB" id="9810952at2"/>
<proteinExistence type="predicted"/>
<dbReference type="Proteomes" id="UP000011746">
    <property type="component" value="Unassembled WGS sequence"/>
</dbReference>
<dbReference type="PATRIC" id="fig|1230341.3.peg.2316"/>
<feature type="transmembrane region" description="Helical" evidence="10">
    <location>
        <begin position="70"/>
        <end position="94"/>
    </location>
</feature>
<keyword evidence="9 10" id="KW-0472">Membrane</keyword>
<keyword evidence="4" id="KW-0633">Potassium transport</keyword>
<keyword evidence="6" id="KW-0630">Potassium</keyword>
<keyword evidence="3" id="KW-1003">Cell membrane</keyword>
<protein>
    <submittedName>
        <fullName evidence="11">Ktr system potassium transporter B</fullName>
    </submittedName>
    <submittedName>
        <fullName evidence="12">Potassium uptake TrkH family transporter</fullName>
    </submittedName>
</protein>
<dbReference type="Pfam" id="PF02386">
    <property type="entry name" value="TrkH"/>
    <property type="match status" value="1"/>
</dbReference>
<evidence type="ECO:0000313" key="14">
    <source>
        <dbReference type="Proteomes" id="UP000092654"/>
    </source>
</evidence>
<sequence length="437" mass="46950">MNTNKLNPPQIIISIFIGLIAIGTLLLSLPIANTEGISFIDALFTATSAMTVTGLIVVDTGTAYTLFGQIVILALIQLGGLGIMTFAVLIYVAVGKKIGIKQRLLLKQALNQSAIGGVVRLAIRLLIFSIIVETIAVIFLSLKWIPEMGLGQGIYASIFHSISAFNNAGFSIWSDSLSAYAVSPVVNIVISFLFIIGGIGFTVVFDMWNSKEFTHLALQTKLMIVGTLTINVLSFFIIFFLEYNNPNTLANLSSLGKIQAAYFQAVTPRTAGFNTLDIGQMEEASLFFIITLMFIGGGSASTAGGIKLTTALAILLATISFFKDKERVTIYRRSLTYHVILKALALTVGSMCVVIITIFILDLTENAPFLMIVFESVSAFGTVGLSMGLTGSLTTIGKFVIILTMLIGKLGPLTFAFAFAKQSPDPIKYPSEEILTG</sequence>
<evidence type="ECO:0000313" key="12">
    <source>
        <dbReference type="EMBL" id="EKE30862.1"/>
    </source>
</evidence>
<name>K2G903_9BACI</name>
<feature type="transmembrane region" description="Helical" evidence="10">
    <location>
        <begin position="399"/>
        <end position="420"/>
    </location>
</feature>
<evidence type="ECO:0000256" key="3">
    <source>
        <dbReference type="ARBA" id="ARBA00022475"/>
    </source>
</evidence>
<evidence type="ECO:0000256" key="10">
    <source>
        <dbReference type="SAM" id="Phobius"/>
    </source>
</evidence>
<feature type="transmembrane region" description="Helical" evidence="10">
    <location>
        <begin position="37"/>
        <end position="58"/>
    </location>
</feature>
<feature type="transmembrane region" description="Helical" evidence="10">
    <location>
        <begin position="12"/>
        <end position="31"/>
    </location>
</feature>